<sequence>MESTRSWFLCWDCIRVHPGGDNVWYHTQGDRVVVDPKNQAWGYMPAVHVHNPDDPIPGMVRCDV</sequence>
<evidence type="ECO:0000313" key="2">
    <source>
        <dbReference type="Proteomes" id="UP000295302"/>
    </source>
</evidence>
<name>A0A4R4YBH9_9ACTN</name>
<dbReference type="OrthoDB" id="3479263at2"/>
<dbReference type="EMBL" id="SMKQ01000135">
    <property type="protein sequence ID" value="TDD41941.1"/>
    <property type="molecule type" value="Genomic_DNA"/>
</dbReference>
<comment type="caution">
    <text evidence="1">The sequence shown here is derived from an EMBL/GenBank/DDBJ whole genome shotgun (WGS) entry which is preliminary data.</text>
</comment>
<dbReference type="AlphaFoldDB" id="A0A4R4YBH9"/>
<evidence type="ECO:0000313" key="1">
    <source>
        <dbReference type="EMBL" id="TDD41941.1"/>
    </source>
</evidence>
<protein>
    <submittedName>
        <fullName evidence="1">Uncharacterized protein</fullName>
    </submittedName>
</protein>
<gene>
    <name evidence="1" type="ORF">E1286_31805</name>
</gene>
<dbReference type="RefSeq" id="WP_132618312.1">
    <property type="nucleotide sequence ID" value="NZ_SMKQ01000135.1"/>
</dbReference>
<reference evidence="1 2" key="1">
    <citation type="submission" date="2019-03" db="EMBL/GenBank/DDBJ databases">
        <title>Draft genome sequences of novel Actinobacteria.</title>
        <authorList>
            <person name="Sahin N."/>
            <person name="Ay H."/>
            <person name="Saygin H."/>
        </authorList>
    </citation>
    <scope>NUCLEOTIDE SEQUENCE [LARGE SCALE GENOMIC DNA]</scope>
    <source>
        <strain evidence="1 2">CH32</strain>
    </source>
</reference>
<organism evidence="1 2">
    <name type="scientific">Nonomuraea terrae</name>
    <dbReference type="NCBI Taxonomy" id="2530383"/>
    <lineage>
        <taxon>Bacteria</taxon>
        <taxon>Bacillati</taxon>
        <taxon>Actinomycetota</taxon>
        <taxon>Actinomycetes</taxon>
        <taxon>Streptosporangiales</taxon>
        <taxon>Streptosporangiaceae</taxon>
        <taxon>Nonomuraea</taxon>
    </lineage>
</organism>
<proteinExistence type="predicted"/>
<keyword evidence="2" id="KW-1185">Reference proteome</keyword>
<accession>A0A4R4YBH9</accession>
<dbReference type="Proteomes" id="UP000295302">
    <property type="component" value="Unassembled WGS sequence"/>
</dbReference>